<dbReference type="InterPro" id="IPR011051">
    <property type="entry name" value="RmlC_Cupin_sf"/>
</dbReference>
<dbReference type="PANTHER" id="PTHR36156:SF2">
    <property type="entry name" value="CUPIN TYPE-2 DOMAIN-CONTAINING PROTEIN"/>
    <property type="match status" value="1"/>
</dbReference>
<proteinExistence type="predicted"/>
<evidence type="ECO:0000313" key="2">
    <source>
        <dbReference type="EMBL" id="CAB4935645.1"/>
    </source>
</evidence>
<protein>
    <submittedName>
        <fullName evidence="2">Unannotated protein</fullName>
    </submittedName>
</protein>
<gene>
    <name evidence="2" type="ORF">UFOPK3674_01453</name>
</gene>
<dbReference type="AlphaFoldDB" id="A0A6J7IXM7"/>
<reference evidence="2" key="1">
    <citation type="submission" date="2020-05" db="EMBL/GenBank/DDBJ databases">
        <authorList>
            <person name="Chiriac C."/>
            <person name="Salcher M."/>
            <person name="Ghai R."/>
            <person name="Kavagutti S V."/>
        </authorList>
    </citation>
    <scope>NUCLEOTIDE SEQUENCE</scope>
</reference>
<dbReference type="InterPro" id="IPR013096">
    <property type="entry name" value="Cupin_2"/>
</dbReference>
<dbReference type="PANTHER" id="PTHR36156">
    <property type="entry name" value="SLR2101 PROTEIN"/>
    <property type="match status" value="1"/>
</dbReference>
<dbReference type="SUPFAM" id="SSF51182">
    <property type="entry name" value="RmlC-like cupins"/>
    <property type="match status" value="1"/>
</dbReference>
<evidence type="ECO:0000259" key="1">
    <source>
        <dbReference type="Pfam" id="PF07883"/>
    </source>
</evidence>
<name>A0A6J7IXM7_9ZZZZ</name>
<sequence>MEQYRRVVTGVDDAGKSVFISDEALTPVQPPLLGGVKVLQLFGEDAIPTVPNDGTFPDDLRFFASGRESYRFMICSYPPASEVTPPEDIEAATAETERLAPGILDLGPQAYGLHYTPSVDFIYVLGGEVTITLDDGATTVLRQGDSLMQCGARHAWANNGDTWATFLCGTLGADLDETRHAPAA</sequence>
<feature type="domain" description="Cupin type-2" evidence="1">
    <location>
        <begin position="112"/>
        <end position="168"/>
    </location>
</feature>
<dbReference type="Gene3D" id="2.60.120.10">
    <property type="entry name" value="Jelly Rolls"/>
    <property type="match status" value="1"/>
</dbReference>
<organism evidence="2">
    <name type="scientific">freshwater metagenome</name>
    <dbReference type="NCBI Taxonomy" id="449393"/>
    <lineage>
        <taxon>unclassified sequences</taxon>
        <taxon>metagenomes</taxon>
        <taxon>ecological metagenomes</taxon>
    </lineage>
</organism>
<accession>A0A6J7IXM7</accession>
<dbReference type="InterPro" id="IPR014710">
    <property type="entry name" value="RmlC-like_jellyroll"/>
</dbReference>
<dbReference type="Pfam" id="PF07883">
    <property type="entry name" value="Cupin_2"/>
    <property type="match status" value="1"/>
</dbReference>
<dbReference type="EMBL" id="CAFBMX010000007">
    <property type="protein sequence ID" value="CAB4935645.1"/>
    <property type="molecule type" value="Genomic_DNA"/>
</dbReference>
<dbReference type="InterPro" id="IPR047142">
    <property type="entry name" value="OryJ/VirC-like"/>
</dbReference>